<evidence type="ECO:0000313" key="2">
    <source>
        <dbReference type="EMBL" id="MBK0368991.1"/>
    </source>
</evidence>
<dbReference type="InterPro" id="IPR021314">
    <property type="entry name" value="DUF2911"/>
</dbReference>
<proteinExistence type="predicted"/>
<dbReference type="Pfam" id="PF11138">
    <property type="entry name" value="DUF2911"/>
    <property type="match status" value="1"/>
</dbReference>
<keyword evidence="1" id="KW-0732">Signal</keyword>
<accession>A0A934PM44</accession>
<name>A0A934PM44_9FLAO</name>
<keyword evidence="3" id="KW-1185">Reference proteome</keyword>
<feature type="chain" id="PRO_5037703850" evidence="1">
    <location>
        <begin position="20"/>
        <end position="282"/>
    </location>
</feature>
<dbReference type="Proteomes" id="UP000609172">
    <property type="component" value="Unassembled WGS sequence"/>
</dbReference>
<organism evidence="2 3">
    <name type="scientific">Flavobacterium agrisoli</name>
    <dbReference type="NCBI Taxonomy" id="2793066"/>
    <lineage>
        <taxon>Bacteria</taxon>
        <taxon>Pseudomonadati</taxon>
        <taxon>Bacteroidota</taxon>
        <taxon>Flavobacteriia</taxon>
        <taxon>Flavobacteriales</taxon>
        <taxon>Flavobacteriaceae</taxon>
        <taxon>Flavobacterium</taxon>
    </lineage>
</organism>
<evidence type="ECO:0000256" key="1">
    <source>
        <dbReference type="SAM" id="SignalP"/>
    </source>
</evidence>
<sequence>MKKLLIALAIVLAPIMANSQIKTPAASPKGIVKQTVGLTDVEVVYSRPSARGRAVFGNLVPFGKLWRTGANENTIISFSDDVVIDGKTLKEGKYALYTVPRIESWDIIFYKTTDNWGLPEKYDEQKIALKATVKEEALSKAVETFTIGINNLDPNSNYGHLDISWENSSVSLKFEVPTSKTATESIERVLAGPTANDYFSAAQYLYQTKGDINKAREYIDKSLDMSKEQPFFYNRLKSLIQARQGDKTGAIETAKISLAASEAAGNQDYVKMNRDSIAEWSR</sequence>
<reference evidence="2" key="1">
    <citation type="submission" date="2020-12" db="EMBL/GenBank/DDBJ databases">
        <title>Bacterial novel species Flavobacterium sp. SE-1-e isolated from soil.</title>
        <authorList>
            <person name="Jung H.-Y."/>
        </authorList>
    </citation>
    <scope>NUCLEOTIDE SEQUENCE</scope>
    <source>
        <strain evidence="2">SE-1-e</strain>
    </source>
</reference>
<protein>
    <submittedName>
        <fullName evidence="2">DUF2911 domain-containing protein</fullName>
    </submittedName>
</protein>
<dbReference type="RefSeq" id="WP_200104903.1">
    <property type="nucleotide sequence ID" value="NZ_JAEHFV010000001.1"/>
</dbReference>
<comment type="caution">
    <text evidence="2">The sequence shown here is derived from an EMBL/GenBank/DDBJ whole genome shotgun (WGS) entry which is preliminary data.</text>
</comment>
<dbReference type="EMBL" id="JAEHFV010000001">
    <property type="protein sequence ID" value="MBK0368991.1"/>
    <property type="molecule type" value="Genomic_DNA"/>
</dbReference>
<evidence type="ECO:0000313" key="3">
    <source>
        <dbReference type="Proteomes" id="UP000609172"/>
    </source>
</evidence>
<gene>
    <name evidence="2" type="ORF">I5M07_04000</name>
</gene>
<dbReference type="AlphaFoldDB" id="A0A934PM44"/>
<feature type="signal peptide" evidence="1">
    <location>
        <begin position="1"/>
        <end position="19"/>
    </location>
</feature>